<evidence type="ECO:0000256" key="9">
    <source>
        <dbReference type="SAM" id="Phobius"/>
    </source>
</evidence>
<dbReference type="SUPFAM" id="SSF52540">
    <property type="entry name" value="P-loop containing nucleoside triphosphate hydrolases"/>
    <property type="match status" value="1"/>
</dbReference>
<dbReference type="GO" id="GO:0015421">
    <property type="term" value="F:ABC-type oligopeptide transporter activity"/>
    <property type="evidence" value="ECO:0007669"/>
    <property type="project" value="TreeGrafter"/>
</dbReference>
<feature type="domain" description="ABC transporter" evidence="10">
    <location>
        <begin position="338"/>
        <end position="574"/>
    </location>
</feature>
<dbReference type="Proteomes" id="UP000233534">
    <property type="component" value="Chromosome"/>
</dbReference>
<evidence type="ECO:0000256" key="7">
    <source>
        <dbReference type="ARBA" id="ARBA00022989"/>
    </source>
</evidence>
<dbReference type="Pfam" id="PF00005">
    <property type="entry name" value="ABC_tran"/>
    <property type="match status" value="1"/>
</dbReference>
<name>A0A2K9EE53_9FIRM</name>
<evidence type="ECO:0000256" key="2">
    <source>
        <dbReference type="ARBA" id="ARBA00022448"/>
    </source>
</evidence>
<feature type="domain" description="ABC transmembrane type-1" evidence="11">
    <location>
        <begin position="17"/>
        <end position="304"/>
    </location>
</feature>
<dbReference type="InterPro" id="IPR011527">
    <property type="entry name" value="ABC1_TM_dom"/>
</dbReference>
<evidence type="ECO:0000256" key="1">
    <source>
        <dbReference type="ARBA" id="ARBA00004651"/>
    </source>
</evidence>
<protein>
    <submittedName>
        <fullName evidence="12">Putative ABC transporter ATP-binding protein</fullName>
    </submittedName>
</protein>
<dbReference type="KEGG" id="hsc:HVS_12755"/>
<dbReference type="InterPro" id="IPR027417">
    <property type="entry name" value="P-loop_NTPase"/>
</dbReference>
<comment type="subcellular location">
    <subcellularLocation>
        <location evidence="1">Cell membrane</location>
        <topology evidence="1">Multi-pass membrane protein</topology>
    </subcellularLocation>
</comment>
<dbReference type="SMART" id="SM00382">
    <property type="entry name" value="AAA"/>
    <property type="match status" value="1"/>
</dbReference>
<evidence type="ECO:0000256" key="6">
    <source>
        <dbReference type="ARBA" id="ARBA00022840"/>
    </source>
</evidence>
<dbReference type="SUPFAM" id="SSF90123">
    <property type="entry name" value="ABC transporter transmembrane region"/>
    <property type="match status" value="1"/>
</dbReference>
<dbReference type="EMBL" id="CP025197">
    <property type="protein sequence ID" value="AUG58424.1"/>
    <property type="molecule type" value="Genomic_DNA"/>
</dbReference>
<keyword evidence="3" id="KW-1003">Cell membrane</keyword>
<dbReference type="CDD" id="cd18548">
    <property type="entry name" value="ABC_6TM_Tm287_like"/>
    <property type="match status" value="1"/>
</dbReference>
<dbReference type="PROSITE" id="PS00211">
    <property type="entry name" value="ABC_TRANSPORTER_1"/>
    <property type="match status" value="1"/>
</dbReference>
<proteinExistence type="predicted"/>
<dbReference type="Gene3D" id="1.20.1560.10">
    <property type="entry name" value="ABC transporter type 1, transmembrane domain"/>
    <property type="match status" value="1"/>
</dbReference>
<dbReference type="PANTHER" id="PTHR43394:SF1">
    <property type="entry name" value="ATP-BINDING CASSETTE SUB-FAMILY B MEMBER 10, MITOCHONDRIAL"/>
    <property type="match status" value="1"/>
</dbReference>
<keyword evidence="7 9" id="KW-1133">Transmembrane helix</keyword>
<evidence type="ECO:0000259" key="11">
    <source>
        <dbReference type="PROSITE" id="PS50929"/>
    </source>
</evidence>
<evidence type="ECO:0000256" key="5">
    <source>
        <dbReference type="ARBA" id="ARBA00022741"/>
    </source>
</evidence>
<accession>A0A2K9EE53</accession>
<keyword evidence="4 9" id="KW-0812">Transmembrane</keyword>
<keyword evidence="6 12" id="KW-0067">ATP-binding</keyword>
<dbReference type="InterPro" id="IPR036640">
    <property type="entry name" value="ABC1_TM_sf"/>
</dbReference>
<dbReference type="PROSITE" id="PS50893">
    <property type="entry name" value="ABC_TRANSPORTER_2"/>
    <property type="match status" value="1"/>
</dbReference>
<keyword evidence="13" id="KW-1185">Reference proteome</keyword>
<evidence type="ECO:0000256" key="3">
    <source>
        <dbReference type="ARBA" id="ARBA00022475"/>
    </source>
</evidence>
<evidence type="ECO:0000256" key="4">
    <source>
        <dbReference type="ARBA" id="ARBA00022692"/>
    </source>
</evidence>
<feature type="transmembrane region" description="Helical" evidence="9">
    <location>
        <begin position="130"/>
        <end position="150"/>
    </location>
</feature>
<keyword evidence="8 9" id="KW-0472">Membrane</keyword>
<dbReference type="GO" id="GO:0016887">
    <property type="term" value="F:ATP hydrolysis activity"/>
    <property type="evidence" value="ECO:0007669"/>
    <property type="project" value="InterPro"/>
</dbReference>
<dbReference type="RefSeq" id="WP_101302896.1">
    <property type="nucleotide sequence ID" value="NZ_CP025197.1"/>
</dbReference>
<evidence type="ECO:0000256" key="8">
    <source>
        <dbReference type="ARBA" id="ARBA00023136"/>
    </source>
</evidence>
<evidence type="ECO:0000259" key="10">
    <source>
        <dbReference type="PROSITE" id="PS50893"/>
    </source>
</evidence>
<dbReference type="InterPro" id="IPR039421">
    <property type="entry name" value="Type_1_exporter"/>
</dbReference>
<dbReference type="InterPro" id="IPR003593">
    <property type="entry name" value="AAA+_ATPase"/>
</dbReference>
<dbReference type="AlphaFoldDB" id="A0A2K9EE53"/>
<dbReference type="PROSITE" id="PS50929">
    <property type="entry name" value="ABC_TM1F"/>
    <property type="match status" value="1"/>
</dbReference>
<keyword evidence="2" id="KW-0813">Transport</keyword>
<organism evidence="12 13">
    <name type="scientific">Acetivibrio saccincola</name>
    <dbReference type="NCBI Taxonomy" id="1677857"/>
    <lineage>
        <taxon>Bacteria</taxon>
        <taxon>Bacillati</taxon>
        <taxon>Bacillota</taxon>
        <taxon>Clostridia</taxon>
        <taxon>Eubacteriales</taxon>
        <taxon>Oscillospiraceae</taxon>
        <taxon>Acetivibrio</taxon>
    </lineage>
</organism>
<dbReference type="Pfam" id="PF00664">
    <property type="entry name" value="ABC_membrane"/>
    <property type="match status" value="1"/>
</dbReference>
<dbReference type="FunFam" id="3.40.50.300:FF:000221">
    <property type="entry name" value="Multidrug ABC transporter ATP-binding protein"/>
    <property type="match status" value="1"/>
</dbReference>
<evidence type="ECO:0000313" key="12">
    <source>
        <dbReference type="EMBL" id="AUG58424.1"/>
    </source>
</evidence>
<dbReference type="GO" id="GO:0005886">
    <property type="term" value="C:plasma membrane"/>
    <property type="evidence" value="ECO:0007669"/>
    <property type="project" value="UniProtKB-SubCell"/>
</dbReference>
<feature type="transmembrane region" description="Helical" evidence="9">
    <location>
        <begin position="21"/>
        <end position="41"/>
    </location>
</feature>
<gene>
    <name evidence="12" type="ORF">HVS_12755</name>
</gene>
<dbReference type="GO" id="GO:0005524">
    <property type="term" value="F:ATP binding"/>
    <property type="evidence" value="ECO:0007669"/>
    <property type="project" value="UniProtKB-KW"/>
</dbReference>
<dbReference type="PANTHER" id="PTHR43394">
    <property type="entry name" value="ATP-DEPENDENT PERMEASE MDL1, MITOCHONDRIAL"/>
    <property type="match status" value="1"/>
</dbReference>
<feature type="transmembrane region" description="Helical" evidence="9">
    <location>
        <begin position="279"/>
        <end position="303"/>
    </location>
</feature>
<dbReference type="InterPro" id="IPR003439">
    <property type="entry name" value="ABC_transporter-like_ATP-bd"/>
</dbReference>
<feature type="transmembrane region" description="Helical" evidence="9">
    <location>
        <begin position="53"/>
        <end position="74"/>
    </location>
</feature>
<dbReference type="InterPro" id="IPR017871">
    <property type="entry name" value="ABC_transporter-like_CS"/>
</dbReference>
<sequence length="584" mass="64957">MIKTLAKSIREYKIPSILTPVLVMLEVLFEVIIPFIMAKLVDEGISAGNMSVILKLGTFLLLSAFLALVSGALAGKTAAHASAGFAKNLRQDMFYNVQKFSFSNIDKFSTSSIITRLTTDVMNVQNSYQMLIRGAVRSPIMLAFTLFAAFRINKELSMIFLGAIPVLGIGLFLIIKNAHPIFRKVFKTYDKLNNVVQENLRGIRVVKAFVREDYEIKKFSDISNEIYERFTKAEKILVFNMPLIQFCMFGSMLLLSWFGAKAIVASGNNPALGLTTGQLMSLMTYVMQILISLMMLSMIFVMITISRASAERIVELINEETDLKNCENPVFEVADGSIEFKNVSFCYSDKADKMILENINLKIESGETVGIIGGTGSAKTTLIQLIPRLYDVSKGVVKVGGRDVREYDLKTLRDQVAVVLQKNVLFSGTIKENLKWGDENARDEEIKKAAQIAQADGFINEFPDKYDTYIEQGGTNVSGGQKQRLTIARALLKKPKIIILDDSTSAVDTKTEALIKKVFTEELSGTTKIIIAQRVSSVQDADKIVVMDNGKITEIGTHDELMEKSRIYREVYESQVKGGVMANV</sequence>
<dbReference type="Gene3D" id="3.40.50.300">
    <property type="entry name" value="P-loop containing nucleotide triphosphate hydrolases"/>
    <property type="match status" value="1"/>
</dbReference>
<keyword evidence="5" id="KW-0547">Nucleotide-binding</keyword>
<feature type="transmembrane region" description="Helical" evidence="9">
    <location>
        <begin position="156"/>
        <end position="175"/>
    </location>
</feature>
<evidence type="ECO:0000313" key="13">
    <source>
        <dbReference type="Proteomes" id="UP000233534"/>
    </source>
</evidence>
<reference evidence="12 13" key="1">
    <citation type="submission" date="2017-12" db="EMBL/GenBank/DDBJ databases">
        <title>Complete genome sequence of Herbivorax saccincola GGR1, a novel Cellulosome-producing hydrolytic bacterium in a thermophilic biogas plant, established by Illumina and Nanopore MinION sequencing.</title>
        <authorList>
            <person name="Pechtl A."/>
            <person name="Ruckert C."/>
            <person name="Koeck D.E."/>
            <person name="Maus I."/>
            <person name="Winkler A."/>
            <person name="Kalinowski J."/>
            <person name="Puhler A."/>
            <person name="Schwarz W.W."/>
            <person name="Zverlov V.V."/>
            <person name="Schluter A."/>
            <person name="Liebl W."/>
        </authorList>
    </citation>
    <scope>NUCLEOTIDE SEQUENCE [LARGE SCALE GENOMIC DNA]</scope>
    <source>
        <strain evidence="13">SR1</strain>
    </source>
</reference>
<feature type="transmembrane region" description="Helical" evidence="9">
    <location>
        <begin position="236"/>
        <end position="259"/>
    </location>
</feature>